<feature type="compositionally biased region" description="Polar residues" evidence="1">
    <location>
        <begin position="29"/>
        <end position="40"/>
    </location>
</feature>
<keyword evidence="3" id="KW-1185">Reference proteome</keyword>
<reference evidence="2 3" key="2">
    <citation type="submission" date="2018-11" db="EMBL/GenBank/DDBJ databases">
        <authorList>
            <consortium name="Pathogen Informatics"/>
        </authorList>
    </citation>
    <scope>NUCLEOTIDE SEQUENCE [LARGE SCALE GENOMIC DNA]</scope>
</reference>
<accession>A0A0M3JHX0</accession>
<feature type="compositionally biased region" description="Basic and acidic residues" evidence="1">
    <location>
        <begin position="105"/>
        <end position="117"/>
    </location>
</feature>
<evidence type="ECO:0000256" key="1">
    <source>
        <dbReference type="SAM" id="MobiDB-lite"/>
    </source>
</evidence>
<dbReference type="Proteomes" id="UP000267096">
    <property type="component" value="Unassembled WGS sequence"/>
</dbReference>
<feature type="region of interest" description="Disordered" evidence="1">
    <location>
        <begin position="1"/>
        <end position="117"/>
    </location>
</feature>
<gene>
    <name evidence="2" type="ORF">ASIM_LOCUS6997</name>
</gene>
<protein>
    <submittedName>
        <fullName evidence="4">Ovule protein</fullName>
    </submittedName>
</protein>
<evidence type="ECO:0000313" key="2">
    <source>
        <dbReference type="EMBL" id="VDK28280.1"/>
    </source>
</evidence>
<dbReference type="EMBL" id="UYRR01016165">
    <property type="protein sequence ID" value="VDK28280.1"/>
    <property type="molecule type" value="Genomic_DNA"/>
</dbReference>
<feature type="compositionally biased region" description="Basic and acidic residues" evidence="1">
    <location>
        <begin position="85"/>
        <end position="95"/>
    </location>
</feature>
<organism evidence="4">
    <name type="scientific">Anisakis simplex</name>
    <name type="common">Herring worm</name>
    <dbReference type="NCBI Taxonomy" id="6269"/>
    <lineage>
        <taxon>Eukaryota</taxon>
        <taxon>Metazoa</taxon>
        <taxon>Ecdysozoa</taxon>
        <taxon>Nematoda</taxon>
        <taxon>Chromadorea</taxon>
        <taxon>Rhabditida</taxon>
        <taxon>Spirurina</taxon>
        <taxon>Ascaridomorpha</taxon>
        <taxon>Ascaridoidea</taxon>
        <taxon>Anisakidae</taxon>
        <taxon>Anisakis</taxon>
        <taxon>Anisakis simplex complex</taxon>
    </lineage>
</organism>
<dbReference type="AlphaFoldDB" id="A0A0M3JHX0"/>
<feature type="compositionally biased region" description="Polar residues" evidence="1">
    <location>
        <begin position="1"/>
        <end position="10"/>
    </location>
</feature>
<name>A0A0M3JHX0_ANISI</name>
<sequence>MMKSEPQGSKATERSITRMLSKLIKHEQPLSSWREQSFSETPPIVELTRKQAQQNDKKDDSSMTKTQTLSASSHRSSVCSSSENTKSHKIGEKGKLKSAKKIQHKRDVVDSNKKVYR</sequence>
<dbReference type="WBParaSite" id="ASIM_0000723501-mRNA-1">
    <property type="protein sequence ID" value="ASIM_0000723501-mRNA-1"/>
    <property type="gene ID" value="ASIM_0000723501"/>
</dbReference>
<evidence type="ECO:0000313" key="4">
    <source>
        <dbReference type="WBParaSite" id="ASIM_0000723501-mRNA-1"/>
    </source>
</evidence>
<evidence type="ECO:0000313" key="3">
    <source>
        <dbReference type="Proteomes" id="UP000267096"/>
    </source>
</evidence>
<feature type="compositionally biased region" description="Low complexity" evidence="1">
    <location>
        <begin position="70"/>
        <end position="82"/>
    </location>
</feature>
<proteinExistence type="predicted"/>
<reference evidence="4" key="1">
    <citation type="submission" date="2017-02" db="UniProtKB">
        <authorList>
            <consortium name="WormBaseParasite"/>
        </authorList>
    </citation>
    <scope>IDENTIFICATION</scope>
</reference>